<dbReference type="KEGG" id="scs:Sta7437_1021"/>
<dbReference type="EMBL" id="CP003653">
    <property type="protein sequence ID" value="AFZ34601.1"/>
    <property type="molecule type" value="Genomic_DNA"/>
</dbReference>
<dbReference type="Pfam" id="PF00145">
    <property type="entry name" value="DNA_methylase"/>
    <property type="match status" value="1"/>
</dbReference>
<dbReference type="STRING" id="111780.Sta7437_1021"/>
<accession>K9XRC7</accession>
<dbReference type="RefSeq" id="WP_015192274.1">
    <property type="nucleotide sequence ID" value="NC_019748.1"/>
</dbReference>
<evidence type="ECO:0000256" key="6">
    <source>
        <dbReference type="RuleBase" id="RU000416"/>
    </source>
</evidence>
<dbReference type="Gene3D" id="3.40.50.150">
    <property type="entry name" value="Vaccinia Virus protein VP39"/>
    <property type="match status" value="1"/>
</dbReference>
<evidence type="ECO:0000256" key="1">
    <source>
        <dbReference type="ARBA" id="ARBA00022603"/>
    </source>
</evidence>
<dbReference type="GO" id="GO:0003886">
    <property type="term" value="F:DNA (cytosine-5-)-methyltransferase activity"/>
    <property type="evidence" value="ECO:0007669"/>
    <property type="project" value="UniProtKB-EC"/>
</dbReference>
<keyword evidence="1 5" id="KW-0489">Methyltransferase</keyword>
<keyword evidence="2 5" id="KW-0808">Transferase</keyword>
<dbReference type="PATRIC" id="fig|111780.3.peg.1062"/>
<dbReference type="InterPro" id="IPR050750">
    <property type="entry name" value="C5-MTase"/>
</dbReference>
<evidence type="ECO:0000313" key="8">
    <source>
        <dbReference type="EMBL" id="AFZ34601.1"/>
    </source>
</evidence>
<evidence type="ECO:0000313" key="9">
    <source>
        <dbReference type="Proteomes" id="UP000010473"/>
    </source>
</evidence>
<dbReference type="PRINTS" id="PR00105">
    <property type="entry name" value="C5METTRFRASE"/>
</dbReference>
<sequence>MNVIQYNLFEHNNFNYLYINNEYFIERSLKFIDLFAGIGGMRIALEKIGASCVFSSEWDKYAQKTYQANFGEVPHGDITKITTEIIPDFDILVAGFPCQPFSSIGKREGFQHPTQGTLFYEIIRILIAKQPIAFLLENVEGLIYHDKKKTLETIIKSLNDLNYDVFYQVLDAAHYGVPQHRKRVYFVGFNRNYSAQTINFYFPPAKKNKVEIGQFVESHFDGYCISEHLQKTYLFKKDDGRPELIDRNSKGCVKTLVSTYHKIQRLTGTFVKDGKTGIRLLSENECKAIMGFDRDFIIPVSRTQMYRQLGNSVAIPVVEAIAKEMVKTIYFIKLTIKMS</sequence>
<evidence type="ECO:0000256" key="2">
    <source>
        <dbReference type="ARBA" id="ARBA00022679"/>
    </source>
</evidence>
<protein>
    <recommendedName>
        <fullName evidence="7">Cytosine-specific methyltransferase</fullName>
        <ecNumber evidence="7">2.1.1.37</ecNumber>
    </recommendedName>
</protein>
<dbReference type="Proteomes" id="UP000010473">
    <property type="component" value="Chromosome"/>
</dbReference>
<dbReference type="AlphaFoldDB" id="K9XRC7"/>
<dbReference type="InterPro" id="IPR018117">
    <property type="entry name" value="C5_DNA_meth_AS"/>
</dbReference>
<dbReference type="HOGENOM" id="CLU_006958_0_1_3"/>
<dbReference type="PROSITE" id="PS00094">
    <property type="entry name" value="C5_MTASE_1"/>
    <property type="match status" value="1"/>
</dbReference>
<dbReference type="GO" id="GO:0032259">
    <property type="term" value="P:methylation"/>
    <property type="evidence" value="ECO:0007669"/>
    <property type="project" value="UniProtKB-KW"/>
</dbReference>
<dbReference type="PROSITE" id="PS51679">
    <property type="entry name" value="SAM_MT_C5"/>
    <property type="match status" value="1"/>
</dbReference>
<dbReference type="InterPro" id="IPR001525">
    <property type="entry name" value="C5_MeTfrase"/>
</dbReference>
<dbReference type="SUPFAM" id="SSF53335">
    <property type="entry name" value="S-adenosyl-L-methionine-dependent methyltransferases"/>
    <property type="match status" value="1"/>
</dbReference>
<dbReference type="GO" id="GO:0009307">
    <property type="term" value="P:DNA restriction-modification system"/>
    <property type="evidence" value="ECO:0007669"/>
    <property type="project" value="UniProtKB-KW"/>
</dbReference>
<dbReference type="InterPro" id="IPR031303">
    <property type="entry name" value="C5_meth_CS"/>
</dbReference>
<evidence type="ECO:0000256" key="7">
    <source>
        <dbReference type="RuleBase" id="RU000417"/>
    </source>
</evidence>
<dbReference type="REBASE" id="58167">
    <property type="entry name" value="M.Scy7437ORF1021P"/>
</dbReference>
<keyword evidence="3 5" id="KW-0949">S-adenosyl-L-methionine</keyword>
<dbReference type="OrthoDB" id="9813719at2"/>
<dbReference type="NCBIfam" id="TIGR00675">
    <property type="entry name" value="dcm"/>
    <property type="match status" value="1"/>
</dbReference>
<dbReference type="eggNOG" id="COG0270">
    <property type="taxonomic scope" value="Bacteria"/>
</dbReference>
<reference evidence="9" key="1">
    <citation type="journal article" date="2013" name="Proc. Natl. Acad. Sci. U.S.A.">
        <title>Improving the coverage of the cyanobacterial phylum using diversity-driven genome sequencing.</title>
        <authorList>
            <person name="Shih P.M."/>
            <person name="Wu D."/>
            <person name="Latifi A."/>
            <person name="Axen S.D."/>
            <person name="Fewer D.P."/>
            <person name="Talla E."/>
            <person name="Calteau A."/>
            <person name="Cai F."/>
            <person name="Tandeau de Marsac N."/>
            <person name="Rippka R."/>
            <person name="Herdman M."/>
            <person name="Sivonen K."/>
            <person name="Coursin T."/>
            <person name="Laurent T."/>
            <person name="Goodwin L."/>
            <person name="Nolan M."/>
            <person name="Davenport K.W."/>
            <person name="Han C.S."/>
            <person name="Rubin E.M."/>
            <person name="Eisen J.A."/>
            <person name="Woyke T."/>
            <person name="Gugger M."/>
            <person name="Kerfeld C.A."/>
        </authorList>
    </citation>
    <scope>NUCLEOTIDE SEQUENCE [LARGE SCALE GENOMIC DNA]</scope>
    <source>
        <strain evidence="9">ATCC 29371 / PCC 7437</strain>
    </source>
</reference>
<comment type="similarity">
    <text evidence="5 6">Belongs to the class I-like SAM-binding methyltransferase superfamily. C5-methyltransferase family.</text>
</comment>
<keyword evidence="9" id="KW-1185">Reference proteome</keyword>
<dbReference type="Gene3D" id="3.90.120.10">
    <property type="entry name" value="DNA Methylase, subunit A, domain 2"/>
    <property type="match status" value="1"/>
</dbReference>
<dbReference type="PANTHER" id="PTHR46098">
    <property type="entry name" value="TRNA (CYTOSINE(38)-C(5))-METHYLTRANSFERASE"/>
    <property type="match status" value="1"/>
</dbReference>
<comment type="catalytic activity">
    <reaction evidence="7">
        <text>a 2'-deoxycytidine in DNA + S-adenosyl-L-methionine = a 5-methyl-2'-deoxycytidine in DNA + S-adenosyl-L-homocysteine + H(+)</text>
        <dbReference type="Rhea" id="RHEA:13681"/>
        <dbReference type="Rhea" id="RHEA-COMP:11369"/>
        <dbReference type="Rhea" id="RHEA-COMP:11370"/>
        <dbReference type="ChEBI" id="CHEBI:15378"/>
        <dbReference type="ChEBI" id="CHEBI:57856"/>
        <dbReference type="ChEBI" id="CHEBI:59789"/>
        <dbReference type="ChEBI" id="CHEBI:85452"/>
        <dbReference type="ChEBI" id="CHEBI:85454"/>
        <dbReference type="EC" id="2.1.1.37"/>
    </reaction>
</comment>
<feature type="active site" evidence="5">
    <location>
        <position position="98"/>
    </location>
</feature>
<gene>
    <name evidence="8" type="ordered locus">Sta7437_1021</name>
</gene>
<dbReference type="PROSITE" id="PS00095">
    <property type="entry name" value="C5_MTASE_2"/>
    <property type="match status" value="1"/>
</dbReference>
<dbReference type="InterPro" id="IPR029063">
    <property type="entry name" value="SAM-dependent_MTases_sf"/>
</dbReference>
<evidence type="ECO:0000256" key="4">
    <source>
        <dbReference type="ARBA" id="ARBA00022747"/>
    </source>
</evidence>
<evidence type="ECO:0000256" key="5">
    <source>
        <dbReference type="PROSITE-ProRule" id="PRU01016"/>
    </source>
</evidence>
<organism evidence="8 9">
    <name type="scientific">Stanieria cyanosphaera (strain ATCC 29371 / PCC 7437)</name>
    <dbReference type="NCBI Taxonomy" id="111780"/>
    <lineage>
        <taxon>Bacteria</taxon>
        <taxon>Bacillati</taxon>
        <taxon>Cyanobacteriota</taxon>
        <taxon>Cyanophyceae</taxon>
        <taxon>Pleurocapsales</taxon>
        <taxon>Dermocarpellaceae</taxon>
        <taxon>Stanieria</taxon>
    </lineage>
</organism>
<dbReference type="CDD" id="cd00315">
    <property type="entry name" value="Cyt_C5_DNA_methylase"/>
    <property type="match status" value="1"/>
</dbReference>
<dbReference type="EC" id="2.1.1.37" evidence="7"/>
<proteinExistence type="inferred from homology"/>
<keyword evidence="4" id="KW-0680">Restriction system</keyword>
<dbReference type="PANTHER" id="PTHR46098:SF1">
    <property type="entry name" value="TRNA (CYTOSINE(38)-C(5))-METHYLTRANSFERASE"/>
    <property type="match status" value="1"/>
</dbReference>
<name>K9XRC7_STAC7</name>
<evidence type="ECO:0000256" key="3">
    <source>
        <dbReference type="ARBA" id="ARBA00022691"/>
    </source>
</evidence>